<proteinExistence type="inferred from homology"/>
<feature type="domain" description="AAA+ ATPase" evidence="4">
    <location>
        <begin position="38"/>
        <end position="154"/>
    </location>
</feature>
<dbReference type="Pfam" id="PF12002">
    <property type="entry name" value="MgsA_C"/>
    <property type="match status" value="1"/>
</dbReference>
<dbReference type="GO" id="GO:0008047">
    <property type="term" value="F:enzyme activator activity"/>
    <property type="evidence" value="ECO:0007669"/>
    <property type="project" value="TreeGrafter"/>
</dbReference>
<comment type="similarity">
    <text evidence="1">Belongs to the AAA ATPase family. RarA/MGS1/WRNIP1 subfamily.</text>
</comment>
<evidence type="ECO:0000256" key="1">
    <source>
        <dbReference type="ARBA" id="ARBA00008959"/>
    </source>
</evidence>
<dbReference type="AlphaFoldDB" id="A0A9D1JS36"/>
<dbReference type="Gene3D" id="3.40.50.300">
    <property type="entry name" value="P-loop containing nucleotide triphosphate hydrolases"/>
    <property type="match status" value="1"/>
</dbReference>
<organism evidence="5 6">
    <name type="scientific">Candidatus Avoscillospira avistercoris</name>
    <dbReference type="NCBI Taxonomy" id="2840707"/>
    <lineage>
        <taxon>Bacteria</taxon>
        <taxon>Bacillati</taxon>
        <taxon>Bacillota</taxon>
        <taxon>Clostridia</taxon>
        <taxon>Eubacteriales</taxon>
        <taxon>Oscillospiraceae</taxon>
        <taxon>Oscillospiraceae incertae sedis</taxon>
        <taxon>Candidatus Avoscillospira</taxon>
    </lineage>
</organism>
<evidence type="ECO:0000313" key="5">
    <source>
        <dbReference type="EMBL" id="HIS63775.1"/>
    </source>
</evidence>
<dbReference type="InterPro" id="IPR021886">
    <property type="entry name" value="MgsA_C"/>
</dbReference>
<gene>
    <name evidence="5" type="ORF">IAA83_00205</name>
</gene>
<dbReference type="GO" id="GO:0016887">
    <property type="term" value="F:ATP hydrolysis activity"/>
    <property type="evidence" value="ECO:0007669"/>
    <property type="project" value="InterPro"/>
</dbReference>
<evidence type="ECO:0000256" key="2">
    <source>
        <dbReference type="ARBA" id="ARBA00022741"/>
    </source>
</evidence>
<dbReference type="FunFam" id="1.20.272.10:FF:000001">
    <property type="entry name" value="Putative AAA family ATPase"/>
    <property type="match status" value="1"/>
</dbReference>
<evidence type="ECO:0000256" key="3">
    <source>
        <dbReference type="ARBA" id="ARBA00022840"/>
    </source>
</evidence>
<accession>A0A9D1JS36</accession>
<dbReference type="GO" id="GO:0005524">
    <property type="term" value="F:ATP binding"/>
    <property type="evidence" value="ECO:0007669"/>
    <property type="project" value="UniProtKB-KW"/>
</dbReference>
<dbReference type="InterPro" id="IPR003959">
    <property type="entry name" value="ATPase_AAA_core"/>
</dbReference>
<dbReference type="Gene3D" id="1.20.272.10">
    <property type="match status" value="1"/>
</dbReference>
<keyword evidence="2" id="KW-0547">Nucleotide-binding</keyword>
<keyword evidence="3" id="KW-0067">ATP-binding</keyword>
<comment type="caution">
    <text evidence="5">The sequence shown here is derived from an EMBL/GenBank/DDBJ whole genome shotgun (WGS) entry which is preliminary data.</text>
</comment>
<reference evidence="5" key="1">
    <citation type="submission" date="2020-10" db="EMBL/GenBank/DDBJ databases">
        <authorList>
            <person name="Gilroy R."/>
        </authorList>
    </citation>
    <scope>NUCLEOTIDE SEQUENCE</scope>
    <source>
        <strain evidence="5">ChiBcec16-1751</strain>
    </source>
</reference>
<dbReference type="Pfam" id="PF16193">
    <property type="entry name" value="AAA_assoc_2"/>
    <property type="match status" value="1"/>
</dbReference>
<dbReference type="EMBL" id="DVJJ01000006">
    <property type="protein sequence ID" value="HIS63775.1"/>
    <property type="molecule type" value="Genomic_DNA"/>
</dbReference>
<sequence length="427" mass="46590">MYRPLADAIRPQTLEDVFGQDHILAPGAMLRRIIESGSIPNLIFYGPSGVGKTTVANIIANRTKRKLCKLNATTASSQDIRDIVAQLGTMMAPNGILLYLDEIQYFNKKQQQSLLEHIENGNITLIASTTENPYFYIYNAILSRSTVFEFKPITPEGALQAVQRAKSYLEQRDGVTCTAEEGAWEHVATACGGDLRKAMNAVEVLFSTGNDGNGSVHITLDDAKAITQKSAMRYDRDGDSHYDILSAFQKSIRGSDPNAAVHYLARLLEGGDLASPTRRLLVIAAEDVGLAYPQAIAVVKACVDAAFQLGLPEARIPLAEAAIFLATCPKSNSGICAIDAAMKDLKHGKTGEIPAHLKDCHYGGAAKLGRGLTYQYAHDFPNHYVQQQYLPDELKDVVYYEYGPNKTEQAAKRYWDAVKGSAGEDGL</sequence>
<dbReference type="InterPro" id="IPR008921">
    <property type="entry name" value="DNA_pol3_clamp-load_cplx_C"/>
</dbReference>
<dbReference type="Proteomes" id="UP000886741">
    <property type="component" value="Unassembled WGS sequence"/>
</dbReference>
<dbReference type="Pfam" id="PF00004">
    <property type="entry name" value="AAA"/>
    <property type="match status" value="1"/>
</dbReference>
<evidence type="ECO:0000259" key="4">
    <source>
        <dbReference type="SMART" id="SM00382"/>
    </source>
</evidence>
<dbReference type="PANTHER" id="PTHR13779:SF7">
    <property type="entry name" value="ATPASE WRNIP1"/>
    <property type="match status" value="1"/>
</dbReference>
<dbReference type="InterPro" id="IPR027417">
    <property type="entry name" value="P-loop_NTPase"/>
</dbReference>
<dbReference type="GO" id="GO:0006261">
    <property type="term" value="P:DNA-templated DNA replication"/>
    <property type="evidence" value="ECO:0007669"/>
    <property type="project" value="TreeGrafter"/>
</dbReference>
<evidence type="ECO:0000313" key="6">
    <source>
        <dbReference type="Proteomes" id="UP000886741"/>
    </source>
</evidence>
<dbReference type="GO" id="GO:0017116">
    <property type="term" value="F:single-stranded DNA helicase activity"/>
    <property type="evidence" value="ECO:0007669"/>
    <property type="project" value="TreeGrafter"/>
</dbReference>
<dbReference type="InterPro" id="IPR003593">
    <property type="entry name" value="AAA+_ATPase"/>
</dbReference>
<dbReference type="CDD" id="cd18139">
    <property type="entry name" value="HLD_clamp_RarA"/>
    <property type="match status" value="1"/>
</dbReference>
<dbReference type="SUPFAM" id="SSF52540">
    <property type="entry name" value="P-loop containing nucleoside triphosphate hydrolases"/>
    <property type="match status" value="1"/>
</dbReference>
<dbReference type="FunFam" id="1.10.3710.10:FF:000003">
    <property type="entry name" value="ATPase, AAA family protein"/>
    <property type="match status" value="1"/>
</dbReference>
<dbReference type="PANTHER" id="PTHR13779">
    <property type="entry name" value="WERNER HELICASE-INTERACTING PROTEIN 1 FAMILY MEMBER"/>
    <property type="match status" value="1"/>
</dbReference>
<dbReference type="Gene3D" id="1.10.3710.10">
    <property type="entry name" value="DNA polymerase III clamp loader subunits, C-terminal domain"/>
    <property type="match status" value="1"/>
</dbReference>
<dbReference type="SUPFAM" id="SSF48019">
    <property type="entry name" value="post-AAA+ oligomerization domain-like"/>
    <property type="match status" value="1"/>
</dbReference>
<dbReference type="GO" id="GO:0000731">
    <property type="term" value="P:DNA synthesis involved in DNA repair"/>
    <property type="evidence" value="ECO:0007669"/>
    <property type="project" value="TreeGrafter"/>
</dbReference>
<dbReference type="InterPro" id="IPR032423">
    <property type="entry name" value="AAA_assoc_2"/>
</dbReference>
<dbReference type="InterPro" id="IPR051314">
    <property type="entry name" value="AAA_ATPase_RarA/MGS1/WRNIP1"/>
</dbReference>
<dbReference type="SMART" id="SM00382">
    <property type="entry name" value="AAA"/>
    <property type="match status" value="1"/>
</dbReference>
<dbReference type="GO" id="GO:0003677">
    <property type="term" value="F:DNA binding"/>
    <property type="evidence" value="ECO:0007669"/>
    <property type="project" value="InterPro"/>
</dbReference>
<dbReference type="CDD" id="cd00009">
    <property type="entry name" value="AAA"/>
    <property type="match status" value="1"/>
</dbReference>
<protein>
    <submittedName>
        <fullName evidence="5">Replication-associated recombination protein A</fullName>
    </submittedName>
</protein>
<name>A0A9D1JS36_9FIRM</name>
<reference evidence="5" key="2">
    <citation type="journal article" date="2021" name="PeerJ">
        <title>Extensive microbial diversity within the chicken gut microbiome revealed by metagenomics and culture.</title>
        <authorList>
            <person name="Gilroy R."/>
            <person name="Ravi A."/>
            <person name="Getino M."/>
            <person name="Pursley I."/>
            <person name="Horton D.L."/>
            <person name="Alikhan N.F."/>
            <person name="Baker D."/>
            <person name="Gharbi K."/>
            <person name="Hall N."/>
            <person name="Watson M."/>
            <person name="Adriaenssens E.M."/>
            <person name="Foster-Nyarko E."/>
            <person name="Jarju S."/>
            <person name="Secka A."/>
            <person name="Antonio M."/>
            <person name="Oren A."/>
            <person name="Chaudhuri R.R."/>
            <person name="La Ragione R."/>
            <person name="Hildebrand F."/>
            <person name="Pallen M.J."/>
        </authorList>
    </citation>
    <scope>NUCLEOTIDE SEQUENCE</scope>
    <source>
        <strain evidence="5">ChiBcec16-1751</strain>
    </source>
</reference>